<feature type="binding site" evidence="8">
    <location>
        <position position="100"/>
    </location>
    <ligand>
        <name>Cu cation</name>
        <dbReference type="ChEBI" id="CHEBI:23378"/>
    </ligand>
</feature>
<dbReference type="GO" id="GO:0005507">
    <property type="term" value="F:copper ion binding"/>
    <property type="evidence" value="ECO:0007669"/>
    <property type="project" value="InterPro"/>
</dbReference>
<keyword evidence="4 8" id="KW-0479">Metal-binding</keyword>
<feature type="domain" description="Blue (type 1) copper" evidence="11">
    <location>
        <begin position="31"/>
        <end position="114"/>
    </location>
</feature>
<dbReference type="InterPro" id="IPR002386">
    <property type="entry name" value="Amicyanin/Pseudoazurin"/>
</dbReference>
<dbReference type="EMBL" id="AFQE01000114">
    <property type="protein sequence ID" value="EGQ75709.1"/>
    <property type="molecule type" value="Genomic_DNA"/>
</dbReference>
<evidence type="ECO:0000256" key="3">
    <source>
        <dbReference type="ARBA" id="ARBA00022448"/>
    </source>
</evidence>
<evidence type="ECO:0000256" key="5">
    <source>
        <dbReference type="ARBA" id="ARBA00022764"/>
    </source>
</evidence>
<comment type="caution">
    <text evidence="12">The sequence shown here is derived from an EMBL/GenBank/DDBJ whole genome shotgun (WGS) entry which is preliminary data.</text>
</comment>
<feature type="non-terminal residue" evidence="12">
    <location>
        <position position="1"/>
    </location>
</feature>
<evidence type="ECO:0000256" key="10">
    <source>
        <dbReference type="SAM" id="SignalP"/>
    </source>
</evidence>
<feature type="coiled-coil region" evidence="9">
    <location>
        <begin position="120"/>
        <end position="147"/>
    </location>
</feature>
<evidence type="ECO:0000313" key="12">
    <source>
        <dbReference type="EMBL" id="EGQ75709.1"/>
    </source>
</evidence>
<keyword evidence="10" id="KW-0732">Signal</keyword>
<reference evidence="12 13" key="1">
    <citation type="submission" date="2011-05" db="EMBL/GenBank/DDBJ databases">
        <authorList>
            <person name="Muzny D."/>
            <person name="Qin X."/>
            <person name="Deng J."/>
            <person name="Jiang H."/>
            <person name="Liu Y."/>
            <person name="Qu J."/>
            <person name="Song X.-Z."/>
            <person name="Zhang L."/>
            <person name="Thornton R."/>
            <person name="Coyle M."/>
            <person name="Francisco L."/>
            <person name="Jackson L."/>
            <person name="Javaid M."/>
            <person name="Korchina V."/>
            <person name="Kovar C."/>
            <person name="Mata R."/>
            <person name="Mathew T."/>
            <person name="Ngo R."/>
            <person name="Nguyen L."/>
            <person name="Nguyen N."/>
            <person name="Okwuonu G."/>
            <person name="Ongeri F."/>
            <person name="Pham C."/>
            <person name="Simmons D."/>
            <person name="Wilczek-Boney K."/>
            <person name="Hale W."/>
            <person name="Jakkamsetti A."/>
            <person name="Pham P."/>
            <person name="Ruth R."/>
            <person name="San Lucas F."/>
            <person name="Warren J."/>
            <person name="Zhang J."/>
            <person name="Zhao Z."/>
            <person name="Zhou C."/>
            <person name="Zhu D."/>
            <person name="Lee S."/>
            <person name="Bess C."/>
            <person name="Blankenburg K."/>
            <person name="Forbes L."/>
            <person name="Fu Q."/>
            <person name="Gubbala S."/>
            <person name="Hirani K."/>
            <person name="Jayaseelan J.C."/>
            <person name="Lara F."/>
            <person name="Munidasa M."/>
            <person name="Palculict T."/>
            <person name="Patil S."/>
            <person name="Pu L.-L."/>
            <person name="Saada N."/>
            <person name="Tang L."/>
            <person name="Weissenberger G."/>
            <person name="Zhu Y."/>
            <person name="Hemphill L."/>
            <person name="Shang Y."/>
            <person name="Youmans B."/>
            <person name="Ayvaz T."/>
            <person name="Ross M."/>
            <person name="Santibanez J."/>
            <person name="Aqrawi P."/>
            <person name="Gross S."/>
            <person name="Joshi V."/>
            <person name="Fowler G."/>
            <person name="Nazareth L."/>
            <person name="Reid J."/>
            <person name="Worley K."/>
            <person name="Petrosino J."/>
            <person name="Highlander S."/>
            <person name="Gibbs R."/>
        </authorList>
    </citation>
    <scope>NUCLEOTIDE SEQUENCE [LARGE SCALE GENOMIC DNA]</scope>
    <source>
        <strain evidence="12 13">ATCC 33926</strain>
    </source>
</reference>
<accession>A0AA36UHZ2</accession>
<name>A0AA36UHZ2_9NEIS</name>
<sequence>LERTPSMKKSLFLLMLTASLGAYAANHEIKMLDNGKDGSMVFEPGYVNAKVGDTVTFKAANKGHWVQSKALPDGVADFLSEDGKDFTLKLDKEGVYVYTCPPHRMMNMSGVIQVGKPVNKAKAQAVVDELENRAMQSKGRLKKYMQQVK</sequence>
<dbReference type="GO" id="GO:0009279">
    <property type="term" value="C:cell outer membrane"/>
    <property type="evidence" value="ECO:0007669"/>
    <property type="project" value="UniProtKB-SubCell"/>
</dbReference>
<keyword evidence="3" id="KW-0813">Transport</keyword>
<keyword evidence="5" id="KW-0574">Periplasm</keyword>
<evidence type="ECO:0000259" key="11">
    <source>
        <dbReference type="Pfam" id="PF00127"/>
    </source>
</evidence>
<feature type="binding site" evidence="8">
    <location>
        <position position="108"/>
    </location>
    <ligand>
        <name>Cu cation</name>
        <dbReference type="ChEBI" id="CHEBI:23378"/>
    </ligand>
</feature>
<dbReference type="GO" id="GO:0009055">
    <property type="term" value="F:electron transfer activity"/>
    <property type="evidence" value="ECO:0007669"/>
    <property type="project" value="InterPro"/>
</dbReference>
<evidence type="ECO:0000256" key="7">
    <source>
        <dbReference type="ARBA" id="ARBA00023008"/>
    </source>
</evidence>
<evidence type="ECO:0000256" key="4">
    <source>
        <dbReference type="ARBA" id="ARBA00022723"/>
    </source>
</evidence>
<keyword evidence="6" id="KW-0249">Electron transport</keyword>
<gene>
    <name evidence="12" type="ORF">HMPREF9418_2326</name>
</gene>
<dbReference type="Proteomes" id="UP000004982">
    <property type="component" value="Unassembled WGS sequence"/>
</dbReference>
<dbReference type="Pfam" id="PF00127">
    <property type="entry name" value="Copper-bind"/>
    <property type="match status" value="1"/>
</dbReference>
<dbReference type="SUPFAM" id="SSF49503">
    <property type="entry name" value="Cupredoxins"/>
    <property type="match status" value="1"/>
</dbReference>
<feature type="signal peptide" evidence="10">
    <location>
        <begin position="1"/>
        <end position="24"/>
    </location>
</feature>
<comment type="subcellular location">
    <subcellularLocation>
        <location evidence="2">Cell outer membrane</location>
        <topology evidence="2">Lipid-anchor</topology>
    </subcellularLocation>
    <subcellularLocation>
        <location evidence="1">Periplasm</location>
    </subcellularLocation>
</comment>
<evidence type="ECO:0000256" key="9">
    <source>
        <dbReference type="SAM" id="Coils"/>
    </source>
</evidence>
<feature type="binding site" evidence="8">
    <location>
        <position position="103"/>
    </location>
    <ligand>
        <name>Cu cation</name>
        <dbReference type="ChEBI" id="CHEBI:23378"/>
    </ligand>
</feature>
<evidence type="ECO:0000256" key="1">
    <source>
        <dbReference type="ARBA" id="ARBA00004418"/>
    </source>
</evidence>
<dbReference type="AlphaFoldDB" id="A0AA36UHZ2"/>
<organism evidence="12 13">
    <name type="scientific">Neisseria macacae ATCC 33926</name>
    <dbReference type="NCBI Taxonomy" id="997348"/>
    <lineage>
        <taxon>Bacteria</taxon>
        <taxon>Pseudomonadati</taxon>
        <taxon>Pseudomonadota</taxon>
        <taxon>Betaproteobacteria</taxon>
        <taxon>Neisseriales</taxon>
        <taxon>Neisseriaceae</taxon>
        <taxon>Neisseria</taxon>
    </lineage>
</organism>
<evidence type="ECO:0000256" key="2">
    <source>
        <dbReference type="ARBA" id="ARBA00004459"/>
    </source>
</evidence>
<evidence type="ECO:0000256" key="8">
    <source>
        <dbReference type="PIRSR" id="PIRSR602386-1"/>
    </source>
</evidence>
<comment type="cofactor">
    <cofactor evidence="8">
        <name>Cu cation</name>
        <dbReference type="ChEBI" id="CHEBI:23378"/>
    </cofactor>
    <text evidence="8">Binds 1 copper ion per subunit.</text>
</comment>
<protein>
    <submittedName>
        <fullName evidence="12">Copper (Cu2+) binding protein</fullName>
    </submittedName>
</protein>
<proteinExistence type="predicted"/>
<evidence type="ECO:0000256" key="6">
    <source>
        <dbReference type="ARBA" id="ARBA00022982"/>
    </source>
</evidence>
<dbReference type="InterPro" id="IPR000923">
    <property type="entry name" value="BlueCu_1"/>
</dbReference>
<dbReference type="GO" id="GO:0042597">
    <property type="term" value="C:periplasmic space"/>
    <property type="evidence" value="ECO:0007669"/>
    <property type="project" value="UniProtKB-SubCell"/>
</dbReference>
<keyword evidence="7 8" id="KW-0186">Copper</keyword>
<feature type="binding site" evidence="8">
    <location>
        <position position="64"/>
    </location>
    <ligand>
        <name>Cu cation</name>
        <dbReference type="ChEBI" id="CHEBI:23378"/>
    </ligand>
</feature>
<evidence type="ECO:0000313" key="13">
    <source>
        <dbReference type="Proteomes" id="UP000004982"/>
    </source>
</evidence>
<keyword evidence="9" id="KW-0175">Coiled coil</keyword>
<dbReference type="InterPro" id="IPR008972">
    <property type="entry name" value="Cupredoxin"/>
</dbReference>
<dbReference type="PRINTS" id="PR00155">
    <property type="entry name" value="AMICYANIN"/>
</dbReference>
<feature type="chain" id="PRO_5041218118" evidence="10">
    <location>
        <begin position="25"/>
        <end position="149"/>
    </location>
</feature>
<dbReference type="Gene3D" id="2.60.40.420">
    <property type="entry name" value="Cupredoxins - blue copper proteins"/>
    <property type="match status" value="1"/>
</dbReference>